<feature type="transmembrane region" description="Helical" evidence="15">
    <location>
        <begin position="141"/>
        <end position="164"/>
    </location>
</feature>
<feature type="region of interest" description="Disordered" evidence="14">
    <location>
        <begin position="331"/>
        <end position="350"/>
    </location>
</feature>
<evidence type="ECO:0000256" key="6">
    <source>
        <dbReference type="ARBA" id="ARBA00022622"/>
    </source>
</evidence>
<keyword evidence="10 15" id="KW-0472">Membrane</keyword>
<feature type="transmembrane region" description="Helical" evidence="15">
    <location>
        <begin position="297"/>
        <end position="319"/>
    </location>
</feature>
<name>A0A5N5XG96_9EURO</name>
<evidence type="ECO:0000256" key="12">
    <source>
        <dbReference type="ARBA" id="ARBA00023288"/>
    </source>
</evidence>
<evidence type="ECO:0000256" key="7">
    <source>
        <dbReference type="ARBA" id="ARBA00022692"/>
    </source>
</evidence>
<feature type="transmembrane region" description="Helical" evidence="15">
    <location>
        <begin position="258"/>
        <end position="281"/>
    </location>
</feature>
<evidence type="ECO:0000256" key="10">
    <source>
        <dbReference type="ARBA" id="ARBA00023136"/>
    </source>
</evidence>
<dbReference type="InterPro" id="IPR052337">
    <property type="entry name" value="SAT4-like"/>
</dbReference>
<feature type="domain" description="Rhodopsin" evidence="17">
    <location>
        <begin position="80"/>
        <end position="320"/>
    </location>
</feature>
<evidence type="ECO:0000256" key="5">
    <source>
        <dbReference type="ARBA" id="ARBA00022525"/>
    </source>
</evidence>
<evidence type="ECO:0000256" key="14">
    <source>
        <dbReference type="SAM" id="MobiDB-lite"/>
    </source>
</evidence>
<dbReference type="EMBL" id="ML732149">
    <property type="protein sequence ID" value="KAB8079746.1"/>
    <property type="molecule type" value="Genomic_DNA"/>
</dbReference>
<dbReference type="Proteomes" id="UP000326565">
    <property type="component" value="Unassembled WGS sequence"/>
</dbReference>
<evidence type="ECO:0000259" key="16">
    <source>
        <dbReference type="Pfam" id="PF05730"/>
    </source>
</evidence>
<keyword evidence="8" id="KW-0732">Signal</keyword>
<dbReference type="AlphaFoldDB" id="A0A5N5XG96"/>
<evidence type="ECO:0000259" key="17">
    <source>
        <dbReference type="Pfam" id="PF20684"/>
    </source>
</evidence>
<comment type="similarity">
    <text evidence="4">Belongs to the RBT5 family.</text>
</comment>
<dbReference type="GO" id="GO:0098552">
    <property type="term" value="C:side of membrane"/>
    <property type="evidence" value="ECO:0007669"/>
    <property type="project" value="UniProtKB-KW"/>
</dbReference>
<evidence type="ECO:0000313" key="18">
    <source>
        <dbReference type="EMBL" id="KAB8079746.1"/>
    </source>
</evidence>
<dbReference type="InterPro" id="IPR008427">
    <property type="entry name" value="Extracellular_membr_CFEM_dom"/>
</dbReference>
<keyword evidence="7 15" id="KW-0812">Transmembrane</keyword>
<feature type="transmembrane region" description="Helical" evidence="15">
    <location>
        <begin position="176"/>
        <end position="193"/>
    </location>
</feature>
<keyword evidence="19" id="KW-1185">Reference proteome</keyword>
<evidence type="ECO:0000256" key="2">
    <source>
        <dbReference type="ARBA" id="ARBA00004589"/>
    </source>
</evidence>
<dbReference type="PANTHER" id="PTHR33048:SF141">
    <property type="entry name" value="INTEGRAL MEMBRANE PROTEIN-RELATED"/>
    <property type="match status" value="1"/>
</dbReference>
<comment type="subcellular location">
    <subcellularLocation>
        <location evidence="2">Membrane</location>
        <topology evidence="2">Lipid-anchor</topology>
        <topology evidence="2">GPI-anchor</topology>
    </subcellularLocation>
    <subcellularLocation>
        <location evidence="1">Membrane</location>
        <topology evidence="1">Multi-pass membrane protein</topology>
    </subcellularLocation>
    <subcellularLocation>
        <location evidence="3">Secreted</location>
    </subcellularLocation>
</comment>
<keyword evidence="6" id="KW-0336">GPI-anchor</keyword>
<evidence type="ECO:0000256" key="4">
    <source>
        <dbReference type="ARBA" id="ARBA00010031"/>
    </source>
</evidence>
<feature type="domain" description="CFEM" evidence="16">
    <location>
        <begin position="4"/>
        <end position="52"/>
    </location>
</feature>
<dbReference type="PANTHER" id="PTHR33048">
    <property type="entry name" value="PTH11-LIKE INTEGRAL MEMBRANE PROTEIN (AFU_ORTHOLOGUE AFUA_5G11245)"/>
    <property type="match status" value="1"/>
</dbReference>
<evidence type="ECO:0000256" key="9">
    <source>
        <dbReference type="ARBA" id="ARBA00022989"/>
    </source>
</evidence>
<dbReference type="GO" id="GO:0005576">
    <property type="term" value="C:extracellular region"/>
    <property type="evidence" value="ECO:0007669"/>
    <property type="project" value="UniProtKB-SubCell"/>
</dbReference>
<evidence type="ECO:0000256" key="11">
    <source>
        <dbReference type="ARBA" id="ARBA00023157"/>
    </source>
</evidence>
<keyword evidence="9 15" id="KW-1133">Transmembrane helix</keyword>
<evidence type="ECO:0000256" key="13">
    <source>
        <dbReference type="ARBA" id="ARBA00038359"/>
    </source>
</evidence>
<evidence type="ECO:0000313" key="19">
    <source>
        <dbReference type="Proteomes" id="UP000326565"/>
    </source>
</evidence>
<dbReference type="InterPro" id="IPR049326">
    <property type="entry name" value="Rhodopsin_dom_fungi"/>
</dbReference>
<reference evidence="18 19" key="1">
    <citation type="submission" date="2019-04" db="EMBL/GenBank/DDBJ databases">
        <title>Friends and foes A comparative genomics study of 23 Aspergillus species from section Flavi.</title>
        <authorList>
            <consortium name="DOE Joint Genome Institute"/>
            <person name="Kjaerbolling I."/>
            <person name="Vesth T."/>
            <person name="Frisvad J.C."/>
            <person name="Nybo J.L."/>
            <person name="Theobald S."/>
            <person name="Kildgaard S."/>
            <person name="Isbrandt T."/>
            <person name="Kuo A."/>
            <person name="Sato A."/>
            <person name="Lyhne E.K."/>
            <person name="Kogle M.E."/>
            <person name="Wiebenga A."/>
            <person name="Kun R.S."/>
            <person name="Lubbers R.J."/>
            <person name="Makela M.R."/>
            <person name="Barry K."/>
            <person name="Chovatia M."/>
            <person name="Clum A."/>
            <person name="Daum C."/>
            <person name="Haridas S."/>
            <person name="He G."/>
            <person name="LaButti K."/>
            <person name="Lipzen A."/>
            <person name="Mondo S."/>
            <person name="Riley R."/>
            <person name="Salamov A."/>
            <person name="Simmons B.A."/>
            <person name="Magnuson J.K."/>
            <person name="Henrissat B."/>
            <person name="Mortensen U.H."/>
            <person name="Larsen T.O."/>
            <person name="Devries R.P."/>
            <person name="Grigoriev I.V."/>
            <person name="Machida M."/>
            <person name="Baker S.E."/>
            <person name="Andersen M.R."/>
        </authorList>
    </citation>
    <scope>NUCLEOTIDE SEQUENCE [LARGE SCALE GENOMIC DNA]</scope>
    <source>
        <strain evidence="18 19">CBS 151.66</strain>
    </source>
</reference>
<evidence type="ECO:0000256" key="1">
    <source>
        <dbReference type="ARBA" id="ARBA00004141"/>
    </source>
</evidence>
<dbReference type="OrthoDB" id="2496787at2759"/>
<proteinExistence type="inferred from homology"/>
<evidence type="ECO:0000256" key="15">
    <source>
        <dbReference type="SAM" id="Phobius"/>
    </source>
</evidence>
<feature type="transmembrane region" description="Helical" evidence="15">
    <location>
        <begin position="228"/>
        <end position="246"/>
    </location>
</feature>
<feature type="transmembrane region" description="Helical" evidence="15">
    <location>
        <begin position="66"/>
        <end position="85"/>
    </location>
</feature>
<organism evidence="18 19">
    <name type="scientific">Aspergillus leporis</name>
    <dbReference type="NCBI Taxonomy" id="41062"/>
    <lineage>
        <taxon>Eukaryota</taxon>
        <taxon>Fungi</taxon>
        <taxon>Dikarya</taxon>
        <taxon>Ascomycota</taxon>
        <taxon>Pezizomycotina</taxon>
        <taxon>Eurotiomycetes</taxon>
        <taxon>Eurotiomycetidae</taxon>
        <taxon>Eurotiales</taxon>
        <taxon>Aspergillaceae</taxon>
        <taxon>Aspergillus</taxon>
        <taxon>Aspergillus subgen. Circumdati</taxon>
    </lineage>
</organism>
<keyword evidence="11" id="KW-1015">Disulfide bond</keyword>
<dbReference type="Pfam" id="PF05730">
    <property type="entry name" value="CFEM"/>
    <property type="match status" value="1"/>
</dbReference>
<feature type="transmembrane region" description="Helical" evidence="15">
    <location>
        <begin position="97"/>
        <end position="121"/>
    </location>
</feature>
<keyword evidence="6" id="KW-0325">Glycoprotein</keyword>
<dbReference type="Pfam" id="PF20684">
    <property type="entry name" value="Fung_rhodopsin"/>
    <property type="match status" value="1"/>
</dbReference>
<accession>A0A5N5XG96</accession>
<keyword evidence="12" id="KW-0449">Lipoprotein</keyword>
<keyword evidence="5" id="KW-0964">Secreted</keyword>
<comment type="similarity">
    <text evidence="13">Belongs to the SAT4 family.</text>
</comment>
<evidence type="ECO:0000256" key="8">
    <source>
        <dbReference type="ARBA" id="ARBA00022729"/>
    </source>
</evidence>
<sequence>MRANSATSCSGTDTTCLCTDDLAQSTWEECLLASCTIKESFTAKRLQAYQCNIPTHHGRPAADPALIVPLVIATILFATRISAKFMHISGSWWWDDYTIIIAYVLAVVIFSLNASMIHHGFGKDVWNITPFTELTKIFKIFYVYVLAYKIQISLAKISVCLFLLRIFRSTAFRYTAYSIIAINTAIAITWVLVDGFRCTPVHLAWTGWAQEEQGKCIDFIAATFANSFVNIAVDTVMVIMPVYEVIKLNLSARRKLGVGVMFAMGLILTIVANLRVVVFYYNRWNKNPTVELQPINVWSVVECQIAVVCACLPAARAVLVRFFPGMMGGSGVGSHARRATRPSAPGTKSKISQTVSYTVEYSKRAQERASNSAVHLVELEQERV</sequence>
<evidence type="ECO:0000256" key="3">
    <source>
        <dbReference type="ARBA" id="ARBA00004613"/>
    </source>
</evidence>
<gene>
    <name evidence="18" type="ORF">BDV29DRAFT_151664</name>
</gene>
<protein>
    <submittedName>
        <fullName evidence="18">Uncharacterized protein</fullName>
    </submittedName>
</protein>